<dbReference type="AlphaFoldDB" id="A0A382NFR6"/>
<gene>
    <name evidence="1" type="ORF">METZ01_LOCUS312760</name>
</gene>
<sequence length="39" mass="4744">MLNRKFFDKHPQSFQSNEFLHSLVASKVRLPIMWMDQVH</sequence>
<feature type="non-terminal residue" evidence="1">
    <location>
        <position position="1"/>
    </location>
</feature>
<protein>
    <submittedName>
        <fullName evidence="1">Uncharacterized protein</fullName>
    </submittedName>
</protein>
<name>A0A382NFR6_9ZZZZ</name>
<reference evidence="1" key="1">
    <citation type="submission" date="2018-05" db="EMBL/GenBank/DDBJ databases">
        <authorList>
            <person name="Lanie J.A."/>
            <person name="Ng W.-L."/>
            <person name="Kazmierczak K.M."/>
            <person name="Andrzejewski T.M."/>
            <person name="Davidsen T.M."/>
            <person name="Wayne K.J."/>
            <person name="Tettelin H."/>
            <person name="Glass J.I."/>
            <person name="Rusch D."/>
            <person name="Podicherti R."/>
            <person name="Tsui H.-C.T."/>
            <person name="Winkler M.E."/>
        </authorList>
    </citation>
    <scope>NUCLEOTIDE SEQUENCE</scope>
</reference>
<accession>A0A382NFR6</accession>
<dbReference type="EMBL" id="UINC01100111">
    <property type="protein sequence ID" value="SVC59906.1"/>
    <property type="molecule type" value="Genomic_DNA"/>
</dbReference>
<evidence type="ECO:0000313" key="1">
    <source>
        <dbReference type="EMBL" id="SVC59906.1"/>
    </source>
</evidence>
<organism evidence="1">
    <name type="scientific">marine metagenome</name>
    <dbReference type="NCBI Taxonomy" id="408172"/>
    <lineage>
        <taxon>unclassified sequences</taxon>
        <taxon>metagenomes</taxon>
        <taxon>ecological metagenomes</taxon>
    </lineage>
</organism>
<feature type="non-terminal residue" evidence="1">
    <location>
        <position position="39"/>
    </location>
</feature>
<proteinExistence type="predicted"/>